<name>A0A8S0PQJ1_OLEEU</name>
<dbReference type="Proteomes" id="UP000594638">
    <property type="component" value="Unassembled WGS sequence"/>
</dbReference>
<sequence length="167" mass="18235">MDEVVGCGRVGVGAVDVRYAVFCAMVVANLSGGSAVDVWCIVVCIVVMRCADLRRWRCKGVVVQVTMMKDGSSGICCCKNRNGGGFEDKGVGAAMENPNPPNVDRTKMSLQGLRCVMPREEAWAIEIEVDYPNLRIIASVMYSNLQKWQDLRAKPPEGHYKGNFSVG</sequence>
<protein>
    <submittedName>
        <fullName evidence="2">Uncharacterized protein</fullName>
    </submittedName>
</protein>
<keyword evidence="3" id="KW-1185">Reference proteome</keyword>
<keyword evidence="1" id="KW-0812">Transmembrane</keyword>
<comment type="caution">
    <text evidence="2">The sequence shown here is derived from an EMBL/GenBank/DDBJ whole genome shotgun (WGS) entry which is preliminary data.</text>
</comment>
<proteinExistence type="predicted"/>
<organism evidence="2 3">
    <name type="scientific">Olea europaea subsp. europaea</name>
    <dbReference type="NCBI Taxonomy" id="158383"/>
    <lineage>
        <taxon>Eukaryota</taxon>
        <taxon>Viridiplantae</taxon>
        <taxon>Streptophyta</taxon>
        <taxon>Embryophyta</taxon>
        <taxon>Tracheophyta</taxon>
        <taxon>Spermatophyta</taxon>
        <taxon>Magnoliopsida</taxon>
        <taxon>eudicotyledons</taxon>
        <taxon>Gunneridae</taxon>
        <taxon>Pentapetalae</taxon>
        <taxon>asterids</taxon>
        <taxon>lamiids</taxon>
        <taxon>Lamiales</taxon>
        <taxon>Oleaceae</taxon>
        <taxon>Oleeae</taxon>
        <taxon>Olea</taxon>
    </lineage>
</organism>
<evidence type="ECO:0000313" key="2">
    <source>
        <dbReference type="EMBL" id="CAA2956503.1"/>
    </source>
</evidence>
<gene>
    <name evidence="2" type="ORF">OLEA9_A057195</name>
</gene>
<dbReference type="AlphaFoldDB" id="A0A8S0PQJ1"/>
<keyword evidence="1" id="KW-0472">Membrane</keyword>
<keyword evidence="1" id="KW-1133">Transmembrane helix</keyword>
<feature type="transmembrane region" description="Helical" evidence="1">
    <location>
        <begin position="19"/>
        <end position="47"/>
    </location>
</feature>
<evidence type="ECO:0000256" key="1">
    <source>
        <dbReference type="SAM" id="Phobius"/>
    </source>
</evidence>
<evidence type="ECO:0000313" key="3">
    <source>
        <dbReference type="Proteomes" id="UP000594638"/>
    </source>
</evidence>
<accession>A0A8S0PQJ1</accession>
<dbReference type="Gramene" id="OE9A057195T1">
    <property type="protein sequence ID" value="OE9A057195C1"/>
    <property type="gene ID" value="OE9A057195"/>
</dbReference>
<dbReference type="EMBL" id="CACTIH010000189">
    <property type="protein sequence ID" value="CAA2956503.1"/>
    <property type="molecule type" value="Genomic_DNA"/>
</dbReference>
<reference evidence="2 3" key="1">
    <citation type="submission" date="2019-12" db="EMBL/GenBank/DDBJ databases">
        <authorList>
            <person name="Alioto T."/>
            <person name="Alioto T."/>
            <person name="Gomez Garrido J."/>
        </authorList>
    </citation>
    <scope>NUCLEOTIDE SEQUENCE [LARGE SCALE GENOMIC DNA]</scope>
</reference>